<dbReference type="InterPro" id="IPR049326">
    <property type="entry name" value="Rhodopsin_dom_fungi"/>
</dbReference>
<keyword evidence="14" id="KW-0479">Metal-binding</keyword>
<gene>
    <name evidence="18" type="ORF">MCYG_05128</name>
</gene>
<dbReference type="EMBL" id="DS995705">
    <property type="protein sequence ID" value="EEQ32309.1"/>
    <property type="molecule type" value="Genomic_DNA"/>
</dbReference>
<evidence type="ECO:0000256" key="10">
    <source>
        <dbReference type="ARBA" id="ARBA00023136"/>
    </source>
</evidence>
<keyword evidence="9 15" id="KW-1133">Transmembrane helix</keyword>
<keyword evidence="19" id="KW-1185">Reference proteome</keyword>
<dbReference type="GO" id="GO:0098552">
    <property type="term" value="C:side of membrane"/>
    <property type="evidence" value="ECO:0007669"/>
    <property type="project" value="UniProtKB-KW"/>
</dbReference>
<evidence type="ECO:0000256" key="11">
    <source>
        <dbReference type="ARBA" id="ARBA00023157"/>
    </source>
</evidence>
<feature type="transmembrane region" description="Helical" evidence="15">
    <location>
        <begin position="145"/>
        <end position="168"/>
    </location>
</feature>
<keyword evidence="7 15" id="KW-0812">Transmembrane</keyword>
<dbReference type="RefSeq" id="XP_002845259.1">
    <property type="nucleotide sequence ID" value="XM_002845213.1"/>
</dbReference>
<evidence type="ECO:0000256" key="8">
    <source>
        <dbReference type="ARBA" id="ARBA00022729"/>
    </source>
</evidence>
<keyword evidence="10 15" id="KW-0472">Membrane</keyword>
<dbReference type="GO" id="GO:0005576">
    <property type="term" value="C:extracellular region"/>
    <property type="evidence" value="ECO:0007669"/>
    <property type="project" value="UniProtKB-SubCell"/>
</dbReference>
<keyword evidence="12" id="KW-0449">Lipoprotein</keyword>
<evidence type="ECO:0000256" key="9">
    <source>
        <dbReference type="ARBA" id="ARBA00022989"/>
    </source>
</evidence>
<evidence type="ECO:0000313" key="19">
    <source>
        <dbReference type="Proteomes" id="UP000002035"/>
    </source>
</evidence>
<comment type="similarity">
    <text evidence="4">Belongs to the RBT5 family.</text>
</comment>
<feature type="disulfide bond" evidence="14">
    <location>
        <begin position="58"/>
        <end position="91"/>
    </location>
</feature>
<dbReference type="SMART" id="SM00747">
    <property type="entry name" value="CFEM"/>
    <property type="match status" value="1"/>
</dbReference>
<dbReference type="STRING" id="554155.C5FR06"/>
<feature type="transmembrane region" description="Helical" evidence="15">
    <location>
        <begin position="301"/>
        <end position="323"/>
    </location>
</feature>
<dbReference type="OrthoDB" id="2496787at2759"/>
<evidence type="ECO:0000313" key="18">
    <source>
        <dbReference type="EMBL" id="EEQ32309.1"/>
    </source>
</evidence>
<dbReference type="Pfam" id="PF05730">
    <property type="entry name" value="CFEM"/>
    <property type="match status" value="1"/>
</dbReference>
<keyword evidence="14" id="KW-0408">Iron</keyword>
<organism evidence="18 19">
    <name type="scientific">Arthroderma otae (strain ATCC MYA-4605 / CBS 113480)</name>
    <name type="common">Microsporum canis</name>
    <dbReference type="NCBI Taxonomy" id="554155"/>
    <lineage>
        <taxon>Eukaryota</taxon>
        <taxon>Fungi</taxon>
        <taxon>Dikarya</taxon>
        <taxon>Ascomycota</taxon>
        <taxon>Pezizomycotina</taxon>
        <taxon>Eurotiomycetes</taxon>
        <taxon>Eurotiomycetidae</taxon>
        <taxon>Onygenales</taxon>
        <taxon>Arthrodermataceae</taxon>
        <taxon>Microsporum</taxon>
    </lineage>
</organism>
<dbReference type="PANTHER" id="PTHR33048">
    <property type="entry name" value="PTH11-LIKE INTEGRAL MEMBRANE PROTEIN (AFU_ORTHOLOGUE AFUA_5G11245)"/>
    <property type="match status" value="1"/>
</dbReference>
<dbReference type="PANTHER" id="PTHR33048:SF141">
    <property type="entry name" value="INTEGRAL MEMBRANE PROTEIN-RELATED"/>
    <property type="match status" value="1"/>
</dbReference>
<keyword evidence="11 14" id="KW-1015">Disulfide bond</keyword>
<keyword evidence="8 16" id="KW-0732">Signal</keyword>
<accession>C5FR06</accession>
<dbReference type="Proteomes" id="UP000002035">
    <property type="component" value="Unassembled WGS sequence"/>
</dbReference>
<evidence type="ECO:0000259" key="17">
    <source>
        <dbReference type="PROSITE" id="PS52012"/>
    </source>
</evidence>
<feature type="signal peptide" evidence="16">
    <location>
        <begin position="1"/>
        <end position="15"/>
    </location>
</feature>
<feature type="binding site" description="axial binding residue" evidence="14">
    <location>
        <position position="53"/>
    </location>
    <ligand>
        <name>heme</name>
        <dbReference type="ChEBI" id="CHEBI:30413"/>
    </ligand>
    <ligandPart>
        <name>Fe</name>
        <dbReference type="ChEBI" id="CHEBI:18248"/>
    </ligandPart>
</feature>
<feature type="transmembrane region" description="Helical" evidence="15">
    <location>
        <begin position="227"/>
        <end position="250"/>
    </location>
</feature>
<keyword evidence="5" id="KW-0964">Secreted</keyword>
<feature type="domain" description="CFEM" evidence="17">
    <location>
        <begin position="1"/>
        <end position="115"/>
    </location>
</feature>
<evidence type="ECO:0000256" key="15">
    <source>
        <dbReference type="SAM" id="Phobius"/>
    </source>
</evidence>
<reference evidence="19" key="1">
    <citation type="journal article" date="2012" name="MBio">
        <title>Comparative genome analysis of Trichophyton rubrum and related dermatophytes reveals candidate genes involved in infection.</title>
        <authorList>
            <person name="Martinez D.A."/>
            <person name="Oliver B.G."/>
            <person name="Graeser Y."/>
            <person name="Goldberg J.M."/>
            <person name="Li W."/>
            <person name="Martinez-Rossi N.M."/>
            <person name="Monod M."/>
            <person name="Shelest E."/>
            <person name="Barton R.C."/>
            <person name="Birch E."/>
            <person name="Brakhage A.A."/>
            <person name="Chen Z."/>
            <person name="Gurr S.J."/>
            <person name="Heiman D."/>
            <person name="Heitman J."/>
            <person name="Kosti I."/>
            <person name="Rossi A."/>
            <person name="Saif S."/>
            <person name="Samalova M."/>
            <person name="Saunders C.W."/>
            <person name="Shea T."/>
            <person name="Summerbell R.C."/>
            <person name="Xu J."/>
            <person name="Young S."/>
            <person name="Zeng Q."/>
            <person name="Birren B.W."/>
            <person name="Cuomo C.A."/>
            <person name="White T.C."/>
        </authorList>
    </citation>
    <scope>NUCLEOTIDE SEQUENCE [LARGE SCALE GENOMIC DNA]</scope>
    <source>
        <strain evidence="19">ATCC MYA-4605 / CBS 113480</strain>
    </source>
</reference>
<feature type="chain" id="PRO_5012836111" evidence="16">
    <location>
        <begin position="16"/>
        <end position="413"/>
    </location>
</feature>
<evidence type="ECO:0000256" key="3">
    <source>
        <dbReference type="ARBA" id="ARBA00004613"/>
    </source>
</evidence>
<dbReference type="HOGENOM" id="CLU_028200_6_3_1"/>
<dbReference type="Pfam" id="PF20684">
    <property type="entry name" value="Fung_rhodopsin"/>
    <property type="match status" value="1"/>
</dbReference>
<name>C5FR06_ARTOC</name>
<dbReference type="InterPro" id="IPR008427">
    <property type="entry name" value="Extracellular_membr_CFEM_dom"/>
</dbReference>
<evidence type="ECO:0000256" key="16">
    <source>
        <dbReference type="SAM" id="SignalP"/>
    </source>
</evidence>
<comment type="caution">
    <text evidence="14">Lacks conserved residue(s) required for the propagation of feature annotation.</text>
</comment>
<feature type="transmembrane region" description="Helical" evidence="15">
    <location>
        <begin position="180"/>
        <end position="207"/>
    </location>
</feature>
<evidence type="ECO:0000256" key="1">
    <source>
        <dbReference type="ARBA" id="ARBA00004141"/>
    </source>
</evidence>
<keyword evidence="6" id="KW-0336">GPI-anchor</keyword>
<proteinExistence type="inferred from homology"/>
<dbReference type="InterPro" id="IPR052337">
    <property type="entry name" value="SAT4-like"/>
</dbReference>
<evidence type="ECO:0000256" key="6">
    <source>
        <dbReference type="ARBA" id="ARBA00022622"/>
    </source>
</evidence>
<evidence type="ECO:0000256" key="14">
    <source>
        <dbReference type="PROSITE-ProRule" id="PRU01356"/>
    </source>
</evidence>
<evidence type="ECO:0000256" key="7">
    <source>
        <dbReference type="ARBA" id="ARBA00022692"/>
    </source>
</evidence>
<comment type="subcellular location">
    <subcellularLocation>
        <location evidence="2">Membrane</location>
        <topology evidence="2">Lipid-anchor</topology>
        <topology evidence="2">GPI-anchor</topology>
    </subcellularLocation>
    <subcellularLocation>
        <location evidence="1">Membrane</location>
        <topology evidence="1">Multi-pass membrane protein</topology>
    </subcellularLocation>
    <subcellularLocation>
        <location evidence="3">Secreted</location>
    </subcellularLocation>
</comment>
<dbReference type="eggNOG" id="ENOG502TD8R">
    <property type="taxonomic scope" value="Eukaryota"/>
</dbReference>
<feature type="transmembrane region" description="Helical" evidence="15">
    <location>
        <begin position="262"/>
        <end position="281"/>
    </location>
</feature>
<evidence type="ECO:0000256" key="12">
    <source>
        <dbReference type="ARBA" id="ARBA00023288"/>
    </source>
</evidence>
<evidence type="ECO:0000256" key="2">
    <source>
        <dbReference type="ARBA" id="ARBA00004589"/>
    </source>
</evidence>
<evidence type="ECO:0000256" key="13">
    <source>
        <dbReference type="ARBA" id="ARBA00038359"/>
    </source>
</evidence>
<dbReference type="VEuPathDB" id="FungiDB:MCYG_05128"/>
<comment type="similarity">
    <text evidence="13">Belongs to the SAT4 family.</text>
</comment>
<evidence type="ECO:0000256" key="4">
    <source>
        <dbReference type="ARBA" id="ARBA00010031"/>
    </source>
</evidence>
<dbReference type="PROSITE" id="PS52012">
    <property type="entry name" value="CFEM"/>
    <property type="match status" value="1"/>
</dbReference>
<dbReference type="OMA" id="INAQKAM"/>
<keyword evidence="14" id="KW-0349">Heme</keyword>
<dbReference type="GO" id="GO:0046872">
    <property type="term" value="F:metal ion binding"/>
    <property type="evidence" value="ECO:0007669"/>
    <property type="project" value="UniProtKB-UniRule"/>
</dbReference>
<sequence length="413" mass="45572">MRFLLILSVASIALASPLAASHLAPREEVFPRCAADCKNQVLAGSLTQCSKDDLTCLCADKVFQGEVAKCTTAHCTSSEALTAQYLSSRACNIPIKPRYAEVDAGTLVPFLAATVFFSIRMATKIMHLGGNWGLDDYTIMVAYVFYAYVLAYKALISLAKISVGLFLLRIFQSTTFRYATYVIIGINTAIAITWILVDAFHCVPIHLSWTAWKMEETGRCINFMTATYINGFVNITVDAIMVSMPVYEVVKLKLSHRKKVGVALMFGMGLLVTTIGIVRVIVLFQHDPSKNPTYEMAPLNYWSMIECQIAVVCACLPATRALLIHYAPELLGQATETVSRKRLHTSDASTSKGGFTSNSETLVQSRDDYISKTVTYSVNSTVKSYEGPAESCINLVQIDRRRMAETSIQRPKP</sequence>
<feature type="disulfide bond" evidence="14">
    <location>
        <begin position="49"/>
        <end position="56"/>
    </location>
</feature>
<dbReference type="GeneID" id="9231016"/>
<protein>
    <submittedName>
        <fullName evidence="18">Integral membrane protein</fullName>
    </submittedName>
</protein>
<keyword evidence="6" id="KW-0325">Glycoprotein</keyword>
<evidence type="ECO:0000256" key="5">
    <source>
        <dbReference type="ARBA" id="ARBA00022525"/>
    </source>
</evidence>
<dbReference type="AlphaFoldDB" id="C5FR06"/>